<dbReference type="Gene3D" id="3.40.50.2300">
    <property type="match status" value="1"/>
</dbReference>
<dbReference type="PANTHER" id="PTHR48111">
    <property type="entry name" value="REGULATOR OF RPOS"/>
    <property type="match status" value="1"/>
</dbReference>
<comment type="caution">
    <text evidence="13">The sequence shown here is derived from an EMBL/GenBank/DDBJ whole genome shotgun (WGS) entry which is preliminary data.</text>
</comment>
<evidence type="ECO:0000256" key="4">
    <source>
        <dbReference type="ARBA" id="ARBA00023012"/>
    </source>
</evidence>
<keyword evidence="6 10" id="KW-0238">DNA-binding</keyword>
<evidence type="ECO:0000256" key="9">
    <source>
        <dbReference type="PROSITE-ProRule" id="PRU00169"/>
    </source>
</evidence>
<keyword evidence="4" id="KW-0902">Two-component regulatory system</keyword>
<dbReference type="CDD" id="cd00383">
    <property type="entry name" value="trans_reg_C"/>
    <property type="match status" value="1"/>
</dbReference>
<name>A0A7W7F0U8_9SPHN</name>
<dbReference type="InterPro" id="IPR016032">
    <property type="entry name" value="Sig_transdc_resp-reg_C-effctor"/>
</dbReference>
<dbReference type="GO" id="GO:0032993">
    <property type="term" value="C:protein-DNA complex"/>
    <property type="evidence" value="ECO:0007669"/>
    <property type="project" value="TreeGrafter"/>
</dbReference>
<gene>
    <name evidence="13" type="ORF">GGQ96_002871</name>
</gene>
<dbReference type="SMART" id="SM00862">
    <property type="entry name" value="Trans_reg_C"/>
    <property type="match status" value="1"/>
</dbReference>
<dbReference type="FunFam" id="1.10.10.10:FF:000099">
    <property type="entry name" value="Two-component system response regulator TorR"/>
    <property type="match status" value="1"/>
</dbReference>
<dbReference type="SUPFAM" id="SSF46894">
    <property type="entry name" value="C-terminal effector domain of the bipartite response regulators"/>
    <property type="match status" value="1"/>
</dbReference>
<keyword evidence="2" id="KW-0963">Cytoplasm</keyword>
<dbReference type="GO" id="GO:0005829">
    <property type="term" value="C:cytosol"/>
    <property type="evidence" value="ECO:0007669"/>
    <property type="project" value="TreeGrafter"/>
</dbReference>
<keyword evidence="5" id="KW-0805">Transcription regulation</keyword>
<evidence type="ECO:0000256" key="6">
    <source>
        <dbReference type="ARBA" id="ARBA00023125"/>
    </source>
</evidence>
<feature type="modified residue" description="4-aspartylphosphate" evidence="9">
    <location>
        <position position="61"/>
    </location>
</feature>
<dbReference type="GO" id="GO:0000976">
    <property type="term" value="F:transcription cis-regulatory region binding"/>
    <property type="evidence" value="ECO:0007669"/>
    <property type="project" value="TreeGrafter"/>
</dbReference>
<evidence type="ECO:0000259" key="12">
    <source>
        <dbReference type="PROSITE" id="PS51755"/>
    </source>
</evidence>
<dbReference type="Gene3D" id="6.10.250.690">
    <property type="match status" value="1"/>
</dbReference>
<dbReference type="InterPro" id="IPR011006">
    <property type="entry name" value="CheY-like_superfamily"/>
</dbReference>
<dbReference type="GO" id="GO:0006355">
    <property type="term" value="P:regulation of DNA-templated transcription"/>
    <property type="evidence" value="ECO:0007669"/>
    <property type="project" value="InterPro"/>
</dbReference>
<evidence type="ECO:0000256" key="10">
    <source>
        <dbReference type="PROSITE-ProRule" id="PRU01091"/>
    </source>
</evidence>
<feature type="domain" description="Response regulatory" evidence="11">
    <location>
        <begin position="12"/>
        <end position="125"/>
    </location>
</feature>
<comment type="subcellular location">
    <subcellularLocation>
        <location evidence="1">Cytoplasm</location>
    </subcellularLocation>
</comment>
<dbReference type="PANTHER" id="PTHR48111:SF4">
    <property type="entry name" value="DNA-BINDING DUAL TRANSCRIPTIONAL REGULATOR OMPR"/>
    <property type="match status" value="1"/>
</dbReference>
<evidence type="ECO:0000313" key="13">
    <source>
        <dbReference type="EMBL" id="MBB4618725.1"/>
    </source>
</evidence>
<protein>
    <recommendedName>
        <fullName evidence="8">Regulatory protein VirG</fullName>
    </recommendedName>
</protein>
<evidence type="ECO:0000256" key="1">
    <source>
        <dbReference type="ARBA" id="ARBA00004496"/>
    </source>
</evidence>
<evidence type="ECO:0000256" key="7">
    <source>
        <dbReference type="ARBA" id="ARBA00023163"/>
    </source>
</evidence>
<keyword evidence="3 9" id="KW-0597">Phosphoprotein</keyword>
<dbReference type="AlphaFoldDB" id="A0A7W7F0U8"/>
<proteinExistence type="predicted"/>
<dbReference type="EMBL" id="JACHNY010000006">
    <property type="protein sequence ID" value="MBB4618725.1"/>
    <property type="molecule type" value="Genomic_DNA"/>
</dbReference>
<keyword evidence="7" id="KW-0804">Transcription</keyword>
<dbReference type="InterPro" id="IPR039420">
    <property type="entry name" value="WalR-like"/>
</dbReference>
<feature type="DNA-binding region" description="OmpR/PhoB-type" evidence="10">
    <location>
        <begin position="140"/>
        <end position="240"/>
    </location>
</feature>
<dbReference type="Pfam" id="PF00072">
    <property type="entry name" value="Response_reg"/>
    <property type="match status" value="1"/>
</dbReference>
<feature type="domain" description="OmpR/PhoB-type" evidence="12">
    <location>
        <begin position="140"/>
        <end position="240"/>
    </location>
</feature>
<dbReference type="InterPro" id="IPR001867">
    <property type="entry name" value="OmpR/PhoB-type_DNA-bd"/>
</dbReference>
<dbReference type="InterPro" id="IPR001789">
    <property type="entry name" value="Sig_transdc_resp-reg_receiver"/>
</dbReference>
<evidence type="ECO:0000256" key="5">
    <source>
        <dbReference type="ARBA" id="ARBA00023015"/>
    </source>
</evidence>
<evidence type="ECO:0000259" key="11">
    <source>
        <dbReference type="PROSITE" id="PS50110"/>
    </source>
</evidence>
<dbReference type="PROSITE" id="PS51755">
    <property type="entry name" value="OMPR_PHOB"/>
    <property type="match status" value="1"/>
</dbReference>
<evidence type="ECO:0000256" key="8">
    <source>
        <dbReference type="ARBA" id="ARBA00067337"/>
    </source>
</evidence>
<evidence type="ECO:0000256" key="2">
    <source>
        <dbReference type="ARBA" id="ARBA00022490"/>
    </source>
</evidence>
<dbReference type="Gene3D" id="1.10.10.10">
    <property type="entry name" value="Winged helix-like DNA-binding domain superfamily/Winged helix DNA-binding domain"/>
    <property type="match status" value="1"/>
</dbReference>
<dbReference type="Proteomes" id="UP000574769">
    <property type="component" value="Unassembled WGS sequence"/>
</dbReference>
<dbReference type="SUPFAM" id="SSF52172">
    <property type="entry name" value="CheY-like"/>
    <property type="match status" value="1"/>
</dbReference>
<accession>A0A7W7F0U8</accession>
<organism evidence="13 14">
    <name type="scientific">Sphingomonas abaci</name>
    <dbReference type="NCBI Taxonomy" id="237611"/>
    <lineage>
        <taxon>Bacteria</taxon>
        <taxon>Pseudomonadati</taxon>
        <taxon>Pseudomonadota</taxon>
        <taxon>Alphaproteobacteria</taxon>
        <taxon>Sphingomonadales</taxon>
        <taxon>Sphingomonadaceae</taxon>
        <taxon>Sphingomonas</taxon>
    </lineage>
</organism>
<dbReference type="Pfam" id="PF00486">
    <property type="entry name" value="Trans_reg_C"/>
    <property type="match status" value="1"/>
</dbReference>
<dbReference type="CDD" id="cd17574">
    <property type="entry name" value="REC_OmpR"/>
    <property type="match status" value="1"/>
</dbReference>
<dbReference type="SMART" id="SM00448">
    <property type="entry name" value="REC"/>
    <property type="match status" value="1"/>
</dbReference>
<keyword evidence="14" id="KW-1185">Reference proteome</keyword>
<sequence>MLEAEPMGDVPHLLLVDDERSIREPLAQYLVRQGFRVTQVGDAASARTRLAAYAIDLAIVDIMMPGEDGLSLCRHIAATSDVPVILLTAKAEETDRIVGLEMGADDYVVKPFSPRELATRAKVVLRRLRGGGARHHAPDGGSYAFAGWVLRAGERALVDRDGVSVALSSGEFNLLQALVARPRQVLTRDQLLDLTQGREAAAFDRAIDNQISRLRKKIEADPKAPEIIKTVWGGGYTLAAEVTRL</sequence>
<dbReference type="PROSITE" id="PS50110">
    <property type="entry name" value="RESPONSE_REGULATORY"/>
    <property type="match status" value="1"/>
</dbReference>
<reference evidence="13 14" key="1">
    <citation type="submission" date="2020-08" db="EMBL/GenBank/DDBJ databases">
        <title>Genomic Encyclopedia of Type Strains, Phase IV (KMG-IV): sequencing the most valuable type-strain genomes for metagenomic binning, comparative biology and taxonomic classification.</title>
        <authorList>
            <person name="Goeker M."/>
        </authorList>
    </citation>
    <scope>NUCLEOTIDE SEQUENCE [LARGE SCALE GENOMIC DNA]</scope>
    <source>
        <strain evidence="13 14">DSM 15867</strain>
    </source>
</reference>
<evidence type="ECO:0000256" key="3">
    <source>
        <dbReference type="ARBA" id="ARBA00022553"/>
    </source>
</evidence>
<evidence type="ECO:0000313" key="14">
    <source>
        <dbReference type="Proteomes" id="UP000574769"/>
    </source>
</evidence>
<dbReference type="GO" id="GO:0000156">
    <property type="term" value="F:phosphorelay response regulator activity"/>
    <property type="evidence" value="ECO:0007669"/>
    <property type="project" value="TreeGrafter"/>
</dbReference>
<dbReference type="InterPro" id="IPR036388">
    <property type="entry name" value="WH-like_DNA-bd_sf"/>
</dbReference>